<keyword evidence="1" id="KW-0238">DNA-binding</keyword>
<accession>A0A4D4L5B7</accession>
<dbReference type="Proteomes" id="UP000301309">
    <property type="component" value="Unassembled WGS sequence"/>
</dbReference>
<dbReference type="GO" id="GO:0003700">
    <property type="term" value="F:DNA-binding transcription factor activity"/>
    <property type="evidence" value="ECO:0007669"/>
    <property type="project" value="TreeGrafter"/>
</dbReference>
<dbReference type="PANTHER" id="PTHR47894">
    <property type="entry name" value="HTH-TYPE TRANSCRIPTIONAL REGULATOR GADX"/>
    <property type="match status" value="1"/>
</dbReference>
<feature type="compositionally biased region" description="Pro residues" evidence="2">
    <location>
        <begin position="408"/>
        <end position="417"/>
    </location>
</feature>
<proteinExistence type="predicted"/>
<comment type="caution">
    <text evidence="4">The sequence shown here is derived from an EMBL/GenBank/DDBJ whole genome shotgun (WGS) entry which is preliminary data.</text>
</comment>
<dbReference type="InterPro" id="IPR032687">
    <property type="entry name" value="AraC-type_N"/>
</dbReference>
<dbReference type="AlphaFoldDB" id="A0A4D4L5B7"/>
<dbReference type="Pfam" id="PF12625">
    <property type="entry name" value="Arabinose_bd"/>
    <property type="match status" value="1"/>
</dbReference>
<organism evidence="4 5">
    <name type="scientific">Streptomyces violaceusniger</name>
    <dbReference type="NCBI Taxonomy" id="68280"/>
    <lineage>
        <taxon>Bacteria</taxon>
        <taxon>Bacillati</taxon>
        <taxon>Actinomycetota</taxon>
        <taxon>Actinomycetes</taxon>
        <taxon>Kitasatosporales</taxon>
        <taxon>Streptomycetaceae</taxon>
        <taxon>Streptomyces</taxon>
        <taxon>Streptomyces violaceusniger group</taxon>
    </lineage>
</organism>
<evidence type="ECO:0000256" key="2">
    <source>
        <dbReference type="SAM" id="MobiDB-lite"/>
    </source>
</evidence>
<keyword evidence="5" id="KW-1185">Reference proteome</keyword>
<name>A0A4D4L5B7_STRVO</name>
<dbReference type="PANTHER" id="PTHR47894:SF1">
    <property type="entry name" value="HTH-TYPE TRANSCRIPTIONAL REGULATOR VQSM"/>
    <property type="match status" value="1"/>
</dbReference>
<evidence type="ECO:0000313" key="5">
    <source>
        <dbReference type="Proteomes" id="UP000301309"/>
    </source>
</evidence>
<dbReference type="GO" id="GO:0005829">
    <property type="term" value="C:cytosol"/>
    <property type="evidence" value="ECO:0007669"/>
    <property type="project" value="TreeGrafter"/>
</dbReference>
<gene>
    <name evidence="4" type="ORF">SVIO_062070</name>
</gene>
<feature type="compositionally biased region" description="Basic and acidic residues" evidence="2">
    <location>
        <begin position="356"/>
        <end position="371"/>
    </location>
</feature>
<dbReference type="EMBL" id="BJHW01000001">
    <property type="protein sequence ID" value="GDY55584.1"/>
    <property type="molecule type" value="Genomic_DNA"/>
</dbReference>
<sequence length="417" mass="45531">MAHGRRTVTVHHVRAALRGAQRLGLDTVPLLQRARIPPLLLADDRARVSPEQFARLVRALHRATADEFLGLGTIRSRPGTFAMMCYASLGCPDLGTAVERGARFYRLFPGGPDLALERGAGRGREAVFALRGGLGPHEDALTAAESHIVAEWLMLIWHRVAGWLIGRRIPLLWAQFAYPPPPYAEDYEPLFGCPPRFGAPRTAAGFDRRWLTAPVVQDESTLQTLLRHAPAGLLSRRDYGTTVAEQVRHALTGALRTRGGLADVPRARHSARHPARLPELPEVAARLAVSPATLRRRLREEGTSFQELKDIVRRDEAVSSLAEGASPSPIWPYGWASPRTRRSTGRSGAGPGQHRAHTDMRRGVSTSERRGQPRTPRPSLRSSQSDSAPPTRRTARTVGRAVCASAPPCSPASPPSP</sequence>
<dbReference type="GO" id="GO:0000976">
    <property type="term" value="F:transcription cis-regulatory region binding"/>
    <property type="evidence" value="ECO:0007669"/>
    <property type="project" value="TreeGrafter"/>
</dbReference>
<evidence type="ECO:0000313" key="4">
    <source>
        <dbReference type="EMBL" id="GDY55584.1"/>
    </source>
</evidence>
<feature type="domain" description="HTH-type transcriptional regulator AraC-type N-terminal" evidence="3">
    <location>
        <begin position="24"/>
        <end position="215"/>
    </location>
</feature>
<dbReference type="Gene3D" id="1.10.10.60">
    <property type="entry name" value="Homeodomain-like"/>
    <property type="match status" value="1"/>
</dbReference>
<evidence type="ECO:0000256" key="1">
    <source>
        <dbReference type="ARBA" id="ARBA00023125"/>
    </source>
</evidence>
<reference evidence="4 5" key="1">
    <citation type="journal article" date="2020" name="Int. J. Syst. Evol. Microbiol.">
        <title>Reclassification of Streptomyces castelarensis and Streptomyces sporoclivatus as later heterotypic synonyms of Streptomyces antimycoticus.</title>
        <authorList>
            <person name="Komaki H."/>
            <person name="Tamura T."/>
        </authorList>
    </citation>
    <scope>NUCLEOTIDE SEQUENCE [LARGE SCALE GENOMIC DNA]</scope>
    <source>
        <strain evidence="4 5">NBRC 13459</strain>
    </source>
</reference>
<protein>
    <submittedName>
        <fullName evidence="4">Transcriptional regulator</fullName>
    </submittedName>
</protein>
<feature type="region of interest" description="Disordered" evidence="2">
    <location>
        <begin position="320"/>
        <end position="417"/>
    </location>
</feature>
<evidence type="ECO:0000259" key="3">
    <source>
        <dbReference type="Pfam" id="PF12625"/>
    </source>
</evidence>